<dbReference type="AlphaFoldDB" id="A0A2A4T1G3"/>
<sequence length="109" mass="12464">MELEAQSFCAEKRGLENLPPHNFTTDGCSAWPDDPWLACCIQHDIKYWCGGSSEDRESADQKFRTCLNDEGYSMTGNLMFLGVRIGGSPSSPFPWRWGYGWDWPRGYDE</sequence>
<gene>
    <name evidence="1" type="ORF">COB67_08465</name>
</gene>
<protein>
    <submittedName>
        <fullName evidence="1">Uncharacterized protein</fullName>
    </submittedName>
</protein>
<dbReference type="Gene3D" id="1.20.90.10">
    <property type="entry name" value="Phospholipase A2 domain"/>
    <property type="match status" value="1"/>
</dbReference>
<dbReference type="SUPFAM" id="SSF48619">
    <property type="entry name" value="Phospholipase A2, PLA2"/>
    <property type="match status" value="1"/>
</dbReference>
<dbReference type="EMBL" id="NVSR01000059">
    <property type="protein sequence ID" value="PCI27456.1"/>
    <property type="molecule type" value="Genomic_DNA"/>
</dbReference>
<reference evidence="2" key="1">
    <citation type="submission" date="2017-08" db="EMBL/GenBank/DDBJ databases">
        <title>A dynamic microbial community with high functional redundancy inhabits the cold, oxic subseafloor aquifer.</title>
        <authorList>
            <person name="Tully B.J."/>
            <person name="Wheat C.G."/>
            <person name="Glazer B.T."/>
            <person name="Huber J.A."/>
        </authorList>
    </citation>
    <scope>NUCLEOTIDE SEQUENCE [LARGE SCALE GENOMIC DNA]</scope>
</reference>
<organism evidence="1 2">
    <name type="scientific">SAR324 cluster bacterium</name>
    <dbReference type="NCBI Taxonomy" id="2024889"/>
    <lineage>
        <taxon>Bacteria</taxon>
        <taxon>Deltaproteobacteria</taxon>
        <taxon>SAR324 cluster</taxon>
    </lineage>
</organism>
<dbReference type="InterPro" id="IPR036444">
    <property type="entry name" value="PLipase_A2_dom_sf"/>
</dbReference>
<dbReference type="GO" id="GO:0004623">
    <property type="term" value="F:phospholipase A2 activity"/>
    <property type="evidence" value="ECO:0007669"/>
    <property type="project" value="InterPro"/>
</dbReference>
<comment type="caution">
    <text evidence="1">The sequence shown here is derived from an EMBL/GenBank/DDBJ whole genome shotgun (WGS) entry which is preliminary data.</text>
</comment>
<evidence type="ECO:0000313" key="2">
    <source>
        <dbReference type="Proteomes" id="UP000218113"/>
    </source>
</evidence>
<dbReference type="Proteomes" id="UP000218113">
    <property type="component" value="Unassembled WGS sequence"/>
</dbReference>
<name>A0A2A4T1G3_9DELT</name>
<accession>A0A2A4T1G3</accession>
<proteinExistence type="predicted"/>
<dbReference type="GO" id="GO:0050482">
    <property type="term" value="P:arachidonate secretion"/>
    <property type="evidence" value="ECO:0007669"/>
    <property type="project" value="InterPro"/>
</dbReference>
<evidence type="ECO:0000313" key="1">
    <source>
        <dbReference type="EMBL" id="PCI27456.1"/>
    </source>
</evidence>
<dbReference type="GO" id="GO:0006644">
    <property type="term" value="P:phospholipid metabolic process"/>
    <property type="evidence" value="ECO:0007669"/>
    <property type="project" value="InterPro"/>
</dbReference>